<dbReference type="EMBL" id="JARJLG010000005">
    <property type="protein sequence ID" value="KAJ7780765.1"/>
    <property type="molecule type" value="Genomic_DNA"/>
</dbReference>
<dbReference type="Proteomes" id="UP001215280">
    <property type="component" value="Unassembled WGS sequence"/>
</dbReference>
<keyword evidence="2" id="KW-1185">Reference proteome</keyword>
<gene>
    <name evidence="1" type="ORF">DFH07DRAFT_439341</name>
</gene>
<evidence type="ECO:0000313" key="1">
    <source>
        <dbReference type="EMBL" id="KAJ7780765.1"/>
    </source>
</evidence>
<evidence type="ECO:0000313" key="2">
    <source>
        <dbReference type="Proteomes" id="UP001215280"/>
    </source>
</evidence>
<name>A0AAD7K8Y2_9AGAR</name>
<evidence type="ECO:0008006" key="3">
    <source>
        <dbReference type="Google" id="ProtNLM"/>
    </source>
</evidence>
<proteinExistence type="predicted"/>
<protein>
    <recommendedName>
        <fullName evidence="3">F-box domain-containing protein</fullName>
    </recommendedName>
</protein>
<reference evidence="1" key="1">
    <citation type="submission" date="2023-03" db="EMBL/GenBank/DDBJ databases">
        <title>Massive genome expansion in bonnet fungi (Mycena s.s.) driven by repeated elements and novel gene families across ecological guilds.</title>
        <authorList>
            <consortium name="Lawrence Berkeley National Laboratory"/>
            <person name="Harder C.B."/>
            <person name="Miyauchi S."/>
            <person name="Viragh M."/>
            <person name="Kuo A."/>
            <person name="Thoen E."/>
            <person name="Andreopoulos B."/>
            <person name="Lu D."/>
            <person name="Skrede I."/>
            <person name="Drula E."/>
            <person name="Henrissat B."/>
            <person name="Morin E."/>
            <person name="Kohler A."/>
            <person name="Barry K."/>
            <person name="LaButti K."/>
            <person name="Morin E."/>
            <person name="Salamov A."/>
            <person name="Lipzen A."/>
            <person name="Mereny Z."/>
            <person name="Hegedus B."/>
            <person name="Baldrian P."/>
            <person name="Stursova M."/>
            <person name="Weitz H."/>
            <person name="Taylor A."/>
            <person name="Grigoriev I.V."/>
            <person name="Nagy L.G."/>
            <person name="Martin F."/>
            <person name="Kauserud H."/>
        </authorList>
    </citation>
    <scope>NUCLEOTIDE SEQUENCE</scope>
    <source>
        <strain evidence="1">CBHHK188m</strain>
    </source>
</reference>
<organism evidence="1 2">
    <name type="scientific">Mycena maculata</name>
    <dbReference type="NCBI Taxonomy" id="230809"/>
    <lineage>
        <taxon>Eukaryota</taxon>
        <taxon>Fungi</taxon>
        <taxon>Dikarya</taxon>
        <taxon>Basidiomycota</taxon>
        <taxon>Agaricomycotina</taxon>
        <taxon>Agaricomycetes</taxon>
        <taxon>Agaricomycetidae</taxon>
        <taxon>Agaricales</taxon>
        <taxon>Marasmiineae</taxon>
        <taxon>Mycenaceae</taxon>
        <taxon>Mycena</taxon>
    </lineage>
</organism>
<comment type="caution">
    <text evidence="1">The sequence shown here is derived from an EMBL/GenBank/DDBJ whole genome shotgun (WGS) entry which is preliminary data.</text>
</comment>
<dbReference type="AlphaFoldDB" id="A0AAD7K8Y2"/>
<accession>A0AAD7K8Y2</accession>
<dbReference type="SUPFAM" id="SSF52047">
    <property type="entry name" value="RNI-like"/>
    <property type="match status" value="1"/>
</dbReference>
<sequence length="451" mass="49228">MLLDLSAELLEEIGSKLTQIDHASLRAACKELGGALDRLFFSILPLRICQLRSEKGVNILSALATGTAGWSVYAKALHIVPGNQLEMSKSQVVDLSDTEMHDLFASALGTMRNIRMTSWQILGNDPRWARNAICNCLGSLPYLDELQLESRGIVDFAFPKFLHLTKFKIKGYHGWSYPSEQISQVITQSCLTSLHLDGPGEWADVWSRLCAPGSSIHLTDIHTRIVTPDLFKYLASYAGIQRLTLNFPDGGSRNSSNRLADTFFDTVLPQHASSLVELSCPAGYESRWSFGPHNLHAVSQLHELRTLEMSINAGEFKTIPPSPTTVASGVGVVRRGIDVQIIQSDIDRAVALLLQAVAALPSLRELTILAADTESNRNVRAGNGIIHHTSAVTEAIVMAVQNFSANTPSPAIVNAGDRKYKLKPVGKNGTMKEGRSDAELLTYGDLTQKDA</sequence>